<dbReference type="PROSITE" id="PS51012">
    <property type="entry name" value="ABC_TM2"/>
    <property type="match status" value="1"/>
</dbReference>
<evidence type="ECO:0000256" key="6">
    <source>
        <dbReference type="ARBA" id="ARBA00022989"/>
    </source>
</evidence>
<keyword evidence="3 8" id="KW-0813">Transport</keyword>
<evidence type="ECO:0000256" key="7">
    <source>
        <dbReference type="ARBA" id="ARBA00023136"/>
    </source>
</evidence>
<dbReference type="InterPro" id="IPR047817">
    <property type="entry name" value="ABC2_TM_bact-type"/>
</dbReference>
<dbReference type="GO" id="GO:0043190">
    <property type="term" value="C:ATP-binding cassette (ABC) transporter complex"/>
    <property type="evidence" value="ECO:0007669"/>
    <property type="project" value="InterPro"/>
</dbReference>
<feature type="transmembrane region" description="Helical" evidence="8">
    <location>
        <begin position="176"/>
        <end position="200"/>
    </location>
</feature>
<evidence type="ECO:0000259" key="9">
    <source>
        <dbReference type="PROSITE" id="PS51012"/>
    </source>
</evidence>
<accession>A0AAU9EIZ9</accession>
<evidence type="ECO:0000256" key="3">
    <source>
        <dbReference type="ARBA" id="ARBA00022448"/>
    </source>
</evidence>
<evidence type="ECO:0000256" key="5">
    <source>
        <dbReference type="ARBA" id="ARBA00022692"/>
    </source>
</evidence>
<protein>
    <recommendedName>
        <fullName evidence="8">Transport permease protein</fullName>
    </recommendedName>
</protein>
<feature type="transmembrane region" description="Helical" evidence="8">
    <location>
        <begin position="288"/>
        <end position="309"/>
    </location>
</feature>
<dbReference type="InterPro" id="IPR013525">
    <property type="entry name" value="ABC2_TM"/>
</dbReference>
<feature type="transmembrane region" description="Helical" evidence="8">
    <location>
        <begin position="347"/>
        <end position="366"/>
    </location>
</feature>
<dbReference type="PRINTS" id="PR00164">
    <property type="entry name" value="ABC2TRNSPORT"/>
</dbReference>
<keyword evidence="7 8" id="KW-0472">Membrane</keyword>
<dbReference type="Proteomes" id="UP001366166">
    <property type="component" value="Chromosome"/>
</dbReference>
<name>A0AAU9EIZ9_9BACT</name>
<dbReference type="InterPro" id="IPR000412">
    <property type="entry name" value="ABC_2_transport"/>
</dbReference>
<feature type="domain" description="ABC transmembrane type-2" evidence="9">
    <location>
        <begin position="131"/>
        <end position="369"/>
    </location>
</feature>
<dbReference type="Gene3D" id="3.40.1710.10">
    <property type="entry name" value="abc type-2 transporter like domain"/>
    <property type="match status" value="1"/>
</dbReference>
<dbReference type="EMBL" id="AP028679">
    <property type="protein sequence ID" value="BEQ14584.1"/>
    <property type="molecule type" value="Genomic_DNA"/>
</dbReference>
<evidence type="ECO:0000313" key="10">
    <source>
        <dbReference type="EMBL" id="BEQ14584.1"/>
    </source>
</evidence>
<keyword evidence="6 8" id="KW-1133">Transmembrane helix</keyword>
<feature type="transmembrane region" description="Helical" evidence="8">
    <location>
        <begin position="257"/>
        <end position="276"/>
    </location>
</feature>
<dbReference type="PANTHER" id="PTHR30294:SF44">
    <property type="entry name" value="MULTIDRUG ABC TRANSPORTER PERMEASE YBHR-RELATED"/>
    <property type="match status" value="1"/>
</dbReference>
<sequence>MEVLRRIWALVVKEFLALLKDKRSRLTLVVPPLVQLLIFSYAATFDLNQVNYAVYNQDQGQASRELLGYFQGSSAFKLAATLDHLGQVAPDINDQKVMMVLHIPQDFTRNMLQGRSGQVQVIIDGRNSNTAMVLLSYVNTIVNSFSAQWAQDHGWPSPPAELKVRTWFNPNLESRWFIVPGIVGLLTLVVSLVVTSLSVAREREAGTFDQLLVTPLHPAEILLGKALPGIFIGLAEGSVIVFLSVNLFGVPLLGGLGALYLGMALFIISAVGLGLMISSIAVTQQQALLGAFLFLVPAVILSGFATPIANMPEVVQKFTLINPLRYFLVIVRSVFLEGADISLLWPLYWPMAVIGTVTMIIAGWLFRNRLY</sequence>
<evidence type="ECO:0000313" key="11">
    <source>
        <dbReference type="Proteomes" id="UP001366166"/>
    </source>
</evidence>
<keyword evidence="4 8" id="KW-1003">Cell membrane</keyword>
<comment type="caution">
    <text evidence="8">Lacks conserved residue(s) required for the propagation of feature annotation.</text>
</comment>
<evidence type="ECO:0000256" key="4">
    <source>
        <dbReference type="ARBA" id="ARBA00022475"/>
    </source>
</evidence>
<gene>
    <name evidence="10" type="ORF">FAK_16500</name>
</gene>
<comment type="similarity">
    <text evidence="2 8">Belongs to the ABC-2 integral membrane protein family.</text>
</comment>
<reference evidence="11" key="1">
    <citation type="journal article" date="2023" name="Arch. Microbiol.">
        <title>Desulfoferula mesophilus gen. nov. sp. nov., a mesophilic sulfate-reducing bacterium isolated from a brackish lake sediment.</title>
        <authorList>
            <person name="Watanabe T."/>
            <person name="Yabe T."/>
            <person name="Tsuji J.M."/>
            <person name="Fukui M."/>
        </authorList>
    </citation>
    <scope>NUCLEOTIDE SEQUENCE [LARGE SCALE GENOMIC DNA]</scope>
    <source>
        <strain evidence="11">12FAK</strain>
    </source>
</reference>
<dbReference type="Pfam" id="PF12698">
    <property type="entry name" value="ABC2_membrane_3"/>
    <property type="match status" value="1"/>
</dbReference>
<evidence type="ECO:0000256" key="2">
    <source>
        <dbReference type="ARBA" id="ARBA00007783"/>
    </source>
</evidence>
<comment type="subcellular location">
    <subcellularLocation>
        <location evidence="1 8">Cell membrane</location>
        <topology evidence="1 8">Multi-pass membrane protein</topology>
    </subcellularLocation>
</comment>
<evidence type="ECO:0000256" key="8">
    <source>
        <dbReference type="RuleBase" id="RU361157"/>
    </source>
</evidence>
<keyword evidence="11" id="KW-1185">Reference proteome</keyword>
<dbReference type="AlphaFoldDB" id="A0AAU9EIZ9"/>
<organism evidence="10 11">
    <name type="scientific">Desulfoferula mesophila</name>
    <dbReference type="NCBI Taxonomy" id="3058419"/>
    <lineage>
        <taxon>Bacteria</taxon>
        <taxon>Pseudomonadati</taxon>
        <taxon>Thermodesulfobacteriota</taxon>
        <taxon>Desulfarculia</taxon>
        <taxon>Desulfarculales</taxon>
        <taxon>Desulfarculaceae</taxon>
        <taxon>Desulfoferula</taxon>
    </lineage>
</organism>
<dbReference type="KEGG" id="dmp:FAK_16500"/>
<evidence type="ECO:0000256" key="1">
    <source>
        <dbReference type="ARBA" id="ARBA00004651"/>
    </source>
</evidence>
<proteinExistence type="inferred from homology"/>
<dbReference type="InterPro" id="IPR051449">
    <property type="entry name" value="ABC-2_transporter_component"/>
</dbReference>
<feature type="transmembrane region" description="Helical" evidence="8">
    <location>
        <begin position="221"/>
        <end position="245"/>
    </location>
</feature>
<dbReference type="GO" id="GO:0140359">
    <property type="term" value="F:ABC-type transporter activity"/>
    <property type="evidence" value="ECO:0007669"/>
    <property type="project" value="InterPro"/>
</dbReference>
<dbReference type="PANTHER" id="PTHR30294">
    <property type="entry name" value="MEMBRANE COMPONENT OF ABC TRANSPORTER YHHJ-RELATED"/>
    <property type="match status" value="1"/>
</dbReference>
<keyword evidence="5 8" id="KW-0812">Transmembrane</keyword>